<dbReference type="EMBL" id="QUOU01000001">
    <property type="protein sequence ID" value="REL29003.1"/>
    <property type="molecule type" value="Genomic_DNA"/>
</dbReference>
<accession>A0A3E0TXD8</accession>
<evidence type="ECO:0000313" key="1">
    <source>
        <dbReference type="EMBL" id="REL29003.1"/>
    </source>
</evidence>
<sequence>MCFYGLAGLAAAEQTSFNKRERGDNYEFSYQWRDHNQQPQAMQFSLSKQALFSPFRRFRAYNTDIAAQHVQRQIRQYLKQNPIAGVNVTFGNALSDIRLSGRNPQDVNHASEVIKAQELTFFNEYLRSQYYHQFTDHSGTAGIKPDHVRIARDSVQTLAPTKPIILDIVNVKNIRLVTNYVLGFVQNIPYSPLASRLTSSGAGFNVPTKVLWENQGDCDSKMTLTIAILRALMPRINMVMVYIDQHAFIGLEMLPEAGDVTLNYRGRTFVLGDPTGPRLMPLGQLSFEAEQAVRAKHYTVELFE</sequence>
<reference evidence="1 2" key="1">
    <citation type="submission" date="2018-08" db="EMBL/GenBank/DDBJ databases">
        <title>Thalassotalea euphylliae genome.</title>
        <authorList>
            <person name="Summers S."/>
            <person name="Rice S.A."/>
            <person name="Freckelton M.L."/>
            <person name="Nedved B.T."/>
            <person name="Hadfield M.G."/>
        </authorList>
    </citation>
    <scope>NUCLEOTIDE SEQUENCE [LARGE SCALE GENOMIC DNA]</scope>
    <source>
        <strain evidence="1 2">H1</strain>
    </source>
</reference>
<protein>
    <recommendedName>
        <fullName evidence="3">Transglutaminase domain-containing protein</fullName>
    </recommendedName>
</protein>
<gene>
    <name evidence="1" type="ORF">DXX93_17835</name>
</gene>
<proteinExistence type="predicted"/>
<dbReference type="Proteomes" id="UP000256478">
    <property type="component" value="Unassembled WGS sequence"/>
</dbReference>
<name>A0A3E0TXD8_9GAMM</name>
<evidence type="ECO:0000313" key="2">
    <source>
        <dbReference type="Proteomes" id="UP000256478"/>
    </source>
</evidence>
<dbReference type="AlphaFoldDB" id="A0A3E0TXD8"/>
<dbReference type="OrthoDB" id="5592079at2"/>
<evidence type="ECO:0008006" key="3">
    <source>
        <dbReference type="Google" id="ProtNLM"/>
    </source>
</evidence>
<organism evidence="1 2">
    <name type="scientific">Thalassotalea euphylliae</name>
    <dbReference type="NCBI Taxonomy" id="1655234"/>
    <lineage>
        <taxon>Bacteria</taxon>
        <taxon>Pseudomonadati</taxon>
        <taxon>Pseudomonadota</taxon>
        <taxon>Gammaproteobacteria</taxon>
        <taxon>Alteromonadales</taxon>
        <taxon>Colwelliaceae</taxon>
        <taxon>Thalassotalea</taxon>
    </lineage>
</organism>
<comment type="caution">
    <text evidence="1">The sequence shown here is derived from an EMBL/GenBank/DDBJ whole genome shotgun (WGS) entry which is preliminary data.</text>
</comment>